<dbReference type="PANTHER" id="PTHR11795:SF450">
    <property type="entry name" value="ABC TRANSPORTER PERMEASE PROTEIN"/>
    <property type="match status" value="1"/>
</dbReference>
<dbReference type="GO" id="GO:0006865">
    <property type="term" value="P:amino acid transport"/>
    <property type="evidence" value="ECO:0007669"/>
    <property type="project" value="UniProtKB-KW"/>
</dbReference>
<accession>A0A9D2PUN8</accession>
<dbReference type="EMBL" id="DWWB01000072">
    <property type="protein sequence ID" value="HJC67484.1"/>
    <property type="molecule type" value="Genomic_DNA"/>
</dbReference>
<keyword evidence="5" id="KW-0029">Amino-acid transport</keyword>
<organism evidence="10 11">
    <name type="scientific">Candidatus Enterocloster excrementigallinarum</name>
    <dbReference type="NCBI Taxonomy" id="2838558"/>
    <lineage>
        <taxon>Bacteria</taxon>
        <taxon>Bacillati</taxon>
        <taxon>Bacillota</taxon>
        <taxon>Clostridia</taxon>
        <taxon>Lachnospirales</taxon>
        <taxon>Lachnospiraceae</taxon>
        <taxon>Enterocloster</taxon>
    </lineage>
</organism>
<gene>
    <name evidence="10" type="ORF">H9931_12370</name>
</gene>
<evidence type="ECO:0000313" key="10">
    <source>
        <dbReference type="EMBL" id="HJC67484.1"/>
    </source>
</evidence>
<comment type="caution">
    <text evidence="10">The sequence shown here is derived from an EMBL/GenBank/DDBJ whole genome shotgun (WGS) entry which is preliminary data.</text>
</comment>
<evidence type="ECO:0000256" key="7">
    <source>
        <dbReference type="ARBA" id="ARBA00023136"/>
    </source>
</evidence>
<protein>
    <submittedName>
        <fullName evidence="10">Branched-chain amino acid ABC transporter permease</fullName>
    </submittedName>
</protein>
<name>A0A9D2PUN8_9FIRM</name>
<evidence type="ECO:0000256" key="9">
    <source>
        <dbReference type="SAM" id="Phobius"/>
    </source>
</evidence>
<keyword evidence="2" id="KW-0813">Transport</keyword>
<dbReference type="Pfam" id="PF02653">
    <property type="entry name" value="BPD_transp_2"/>
    <property type="match status" value="1"/>
</dbReference>
<evidence type="ECO:0000256" key="3">
    <source>
        <dbReference type="ARBA" id="ARBA00022475"/>
    </source>
</evidence>
<sequence length="290" mass="31376">MELFLSLTLSGVSLGMVYALQAIGLILLLRAVGVMNFAQGDLLAIGAYALYFITVMHDIQGPIAIVLLLLFFVAFGAFFMMTTYWPVRKTKWEQALLVVTIGASTVIKELEMLICGSQPQTIEPIVRGSIQMGRFVLQYQYLFVFAIAGVLMVAVYVLFDKLYAGRAMSAAAQNKYAAELIGIPTKLTTLSTYAIVATICGVCGALCAPLFMVRTSLATFQMKSFAGIVLGGFGNIKGAIVGSLIIGLIEAYSTYVTTIYKDVAVFGALLLVLIFRPQGLFKGVTYQEKA</sequence>
<evidence type="ECO:0000256" key="5">
    <source>
        <dbReference type="ARBA" id="ARBA00022970"/>
    </source>
</evidence>
<keyword evidence="3" id="KW-1003">Cell membrane</keyword>
<dbReference type="AlphaFoldDB" id="A0A9D2PUN8"/>
<evidence type="ECO:0000256" key="4">
    <source>
        <dbReference type="ARBA" id="ARBA00022692"/>
    </source>
</evidence>
<dbReference type="Proteomes" id="UP000823863">
    <property type="component" value="Unassembled WGS sequence"/>
</dbReference>
<feature type="transmembrane region" description="Helical" evidence="9">
    <location>
        <begin position="29"/>
        <end position="51"/>
    </location>
</feature>
<dbReference type="GO" id="GO:0022857">
    <property type="term" value="F:transmembrane transporter activity"/>
    <property type="evidence" value="ECO:0007669"/>
    <property type="project" value="InterPro"/>
</dbReference>
<reference evidence="10" key="2">
    <citation type="submission" date="2021-04" db="EMBL/GenBank/DDBJ databases">
        <authorList>
            <person name="Gilroy R."/>
        </authorList>
    </citation>
    <scope>NUCLEOTIDE SEQUENCE</scope>
    <source>
        <strain evidence="10">CHK198-12963</strain>
    </source>
</reference>
<reference evidence="10" key="1">
    <citation type="journal article" date="2021" name="PeerJ">
        <title>Extensive microbial diversity within the chicken gut microbiome revealed by metagenomics and culture.</title>
        <authorList>
            <person name="Gilroy R."/>
            <person name="Ravi A."/>
            <person name="Getino M."/>
            <person name="Pursley I."/>
            <person name="Horton D.L."/>
            <person name="Alikhan N.F."/>
            <person name="Baker D."/>
            <person name="Gharbi K."/>
            <person name="Hall N."/>
            <person name="Watson M."/>
            <person name="Adriaenssens E.M."/>
            <person name="Foster-Nyarko E."/>
            <person name="Jarju S."/>
            <person name="Secka A."/>
            <person name="Antonio M."/>
            <person name="Oren A."/>
            <person name="Chaudhuri R.R."/>
            <person name="La Ragione R."/>
            <person name="Hildebrand F."/>
            <person name="Pallen M.J."/>
        </authorList>
    </citation>
    <scope>NUCLEOTIDE SEQUENCE</scope>
    <source>
        <strain evidence="10">CHK198-12963</strain>
    </source>
</reference>
<feature type="transmembrane region" description="Helical" evidence="9">
    <location>
        <begin position="63"/>
        <end position="84"/>
    </location>
</feature>
<keyword evidence="7 9" id="KW-0472">Membrane</keyword>
<evidence type="ECO:0000256" key="8">
    <source>
        <dbReference type="ARBA" id="ARBA00037998"/>
    </source>
</evidence>
<dbReference type="GO" id="GO:0005886">
    <property type="term" value="C:plasma membrane"/>
    <property type="evidence" value="ECO:0007669"/>
    <property type="project" value="UniProtKB-SubCell"/>
</dbReference>
<evidence type="ECO:0000313" key="11">
    <source>
        <dbReference type="Proteomes" id="UP000823863"/>
    </source>
</evidence>
<evidence type="ECO:0000256" key="1">
    <source>
        <dbReference type="ARBA" id="ARBA00004651"/>
    </source>
</evidence>
<keyword evidence="4 9" id="KW-0812">Transmembrane</keyword>
<evidence type="ECO:0000256" key="6">
    <source>
        <dbReference type="ARBA" id="ARBA00022989"/>
    </source>
</evidence>
<feature type="transmembrane region" description="Helical" evidence="9">
    <location>
        <begin position="225"/>
        <end position="249"/>
    </location>
</feature>
<feature type="transmembrane region" description="Helical" evidence="9">
    <location>
        <begin position="255"/>
        <end position="275"/>
    </location>
</feature>
<dbReference type="PANTHER" id="PTHR11795">
    <property type="entry name" value="BRANCHED-CHAIN AMINO ACID TRANSPORT SYSTEM PERMEASE PROTEIN LIVH"/>
    <property type="match status" value="1"/>
</dbReference>
<feature type="transmembrane region" description="Helical" evidence="9">
    <location>
        <begin position="193"/>
        <end position="213"/>
    </location>
</feature>
<evidence type="ECO:0000256" key="2">
    <source>
        <dbReference type="ARBA" id="ARBA00022448"/>
    </source>
</evidence>
<dbReference type="InterPro" id="IPR052157">
    <property type="entry name" value="BCAA_transport_permease"/>
</dbReference>
<proteinExistence type="inferred from homology"/>
<keyword evidence="6 9" id="KW-1133">Transmembrane helix</keyword>
<dbReference type="InterPro" id="IPR001851">
    <property type="entry name" value="ABC_transp_permease"/>
</dbReference>
<dbReference type="CDD" id="cd06582">
    <property type="entry name" value="TM_PBP1_LivH_like"/>
    <property type="match status" value="1"/>
</dbReference>
<comment type="subcellular location">
    <subcellularLocation>
        <location evidence="1">Cell membrane</location>
        <topology evidence="1">Multi-pass membrane protein</topology>
    </subcellularLocation>
</comment>
<comment type="similarity">
    <text evidence="8">Belongs to the binding-protein-dependent transport system permease family. LivHM subfamily.</text>
</comment>
<feature type="transmembrane region" description="Helical" evidence="9">
    <location>
        <begin position="136"/>
        <end position="159"/>
    </location>
</feature>